<dbReference type="InterPro" id="IPR037239">
    <property type="entry name" value="OSBP_sf"/>
</dbReference>
<feature type="compositionally biased region" description="Basic and acidic residues" evidence="1">
    <location>
        <begin position="203"/>
        <end position="213"/>
    </location>
</feature>
<dbReference type="OrthoDB" id="416222at2759"/>
<protein>
    <submittedName>
        <fullName evidence="2">Uncharacterized protein</fullName>
    </submittedName>
</protein>
<evidence type="ECO:0000256" key="1">
    <source>
        <dbReference type="SAM" id="MobiDB-lite"/>
    </source>
</evidence>
<dbReference type="SUPFAM" id="SSF144000">
    <property type="entry name" value="Oxysterol-binding protein-like"/>
    <property type="match status" value="2"/>
</dbReference>
<dbReference type="Gene3D" id="3.30.70.3490">
    <property type="match status" value="1"/>
</dbReference>
<evidence type="ECO:0000313" key="3">
    <source>
        <dbReference type="Proteomes" id="UP001152798"/>
    </source>
</evidence>
<dbReference type="GO" id="GO:0005886">
    <property type="term" value="C:plasma membrane"/>
    <property type="evidence" value="ECO:0007669"/>
    <property type="project" value="TreeGrafter"/>
</dbReference>
<dbReference type="InterPro" id="IPR000648">
    <property type="entry name" value="Oxysterol-bd"/>
</dbReference>
<gene>
    <name evidence="2" type="ORF">NEZAVI_LOCUS9486</name>
</gene>
<feature type="region of interest" description="Disordered" evidence="1">
    <location>
        <begin position="243"/>
        <end position="262"/>
    </location>
</feature>
<sequence>MRSSILVVQPVIGYLPLLKLHPLMGPVHCRLYICAFAVSALASNWDRLGKPFNPLLGETYELERENYRSADGKGPPSNSDSPVHTPKKVLAKLNSLKMGPFKSQNSVVDAEEADEALSGGAEGGDIPKCDSTYSIDIPNSATLWEATPRPSNSSEFYHFSLFAMSLNELEPGMEKKLCPTDCRLRPDIRKLENGDLDGAAAEKTRLEEKQRDARKARKGKKNEWKPREDALTERTAQQCLSKFGSGDTSLENAPTPQRSGPTLVDLSDIKGLIGKAQYLQVRENVETLKIGFGMFKSI</sequence>
<organism evidence="2 3">
    <name type="scientific">Nezara viridula</name>
    <name type="common">Southern green stink bug</name>
    <name type="synonym">Cimex viridulus</name>
    <dbReference type="NCBI Taxonomy" id="85310"/>
    <lineage>
        <taxon>Eukaryota</taxon>
        <taxon>Metazoa</taxon>
        <taxon>Ecdysozoa</taxon>
        <taxon>Arthropoda</taxon>
        <taxon>Hexapoda</taxon>
        <taxon>Insecta</taxon>
        <taxon>Pterygota</taxon>
        <taxon>Neoptera</taxon>
        <taxon>Paraneoptera</taxon>
        <taxon>Hemiptera</taxon>
        <taxon>Heteroptera</taxon>
        <taxon>Panheteroptera</taxon>
        <taxon>Pentatomomorpha</taxon>
        <taxon>Pentatomoidea</taxon>
        <taxon>Pentatomidae</taxon>
        <taxon>Pentatominae</taxon>
        <taxon>Nezara</taxon>
    </lineage>
</organism>
<name>A0A9P0HE28_NEZVI</name>
<feature type="compositionally biased region" description="Polar residues" evidence="1">
    <location>
        <begin position="243"/>
        <end position="260"/>
    </location>
</feature>
<accession>A0A9P0HE28</accession>
<feature type="compositionally biased region" description="Basic and acidic residues" evidence="1">
    <location>
        <begin position="221"/>
        <end position="232"/>
    </location>
</feature>
<dbReference type="Proteomes" id="UP001152798">
    <property type="component" value="Chromosome 4"/>
</dbReference>
<dbReference type="GO" id="GO:0032934">
    <property type="term" value="F:sterol binding"/>
    <property type="evidence" value="ECO:0007669"/>
    <property type="project" value="TreeGrafter"/>
</dbReference>
<dbReference type="PANTHER" id="PTHR10972:SF209">
    <property type="entry name" value="OXYSTEROL-BINDING PROTEIN"/>
    <property type="match status" value="1"/>
</dbReference>
<proteinExistence type="predicted"/>
<feature type="region of interest" description="Disordered" evidence="1">
    <location>
        <begin position="66"/>
        <end position="85"/>
    </location>
</feature>
<keyword evidence="3" id="KW-1185">Reference proteome</keyword>
<feature type="region of interest" description="Disordered" evidence="1">
    <location>
        <begin position="203"/>
        <end position="235"/>
    </location>
</feature>
<dbReference type="EMBL" id="OV725080">
    <property type="protein sequence ID" value="CAH1400192.1"/>
    <property type="molecule type" value="Genomic_DNA"/>
</dbReference>
<evidence type="ECO:0000313" key="2">
    <source>
        <dbReference type="EMBL" id="CAH1400192.1"/>
    </source>
</evidence>
<dbReference type="PANTHER" id="PTHR10972">
    <property type="entry name" value="OXYSTEROL-BINDING PROTEIN-RELATED"/>
    <property type="match status" value="1"/>
</dbReference>
<dbReference type="AlphaFoldDB" id="A0A9P0HE28"/>
<reference evidence="2" key="1">
    <citation type="submission" date="2022-01" db="EMBL/GenBank/DDBJ databases">
        <authorList>
            <person name="King R."/>
        </authorList>
    </citation>
    <scope>NUCLEOTIDE SEQUENCE</scope>
</reference>
<dbReference type="Pfam" id="PF01237">
    <property type="entry name" value="Oxysterol_BP"/>
    <property type="match status" value="2"/>
</dbReference>
<dbReference type="GO" id="GO:0005829">
    <property type="term" value="C:cytosol"/>
    <property type="evidence" value="ECO:0007669"/>
    <property type="project" value="TreeGrafter"/>
</dbReference>
<dbReference type="GO" id="GO:0097038">
    <property type="term" value="C:perinuclear endoplasmic reticulum"/>
    <property type="evidence" value="ECO:0007669"/>
    <property type="project" value="TreeGrafter"/>
</dbReference>